<evidence type="ECO:0000256" key="1">
    <source>
        <dbReference type="SAM" id="MobiDB-lite"/>
    </source>
</evidence>
<name>W4QS57_HALA3</name>
<dbReference type="AlphaFoldDB" id="W4QS57"/>
<sequence length="52" mass="6027">MEWKALDSCGKRGKGKARQTERRGGLAFRAMERFRYSSTLIVESHSHTKKDQ</sequence>
<evidence type="ECO:0000313" key="3">
    <source>
        <dbReference type="Proteomes" id="UP000018896"/>
    </source>
</evidence>
<gene>
    <name evidence="2" type="ORF">JCM9157_1222</name>
</gene>
<evidence type="ECO:0000313" key="2">
    <source>
        <dbReference type="EMBL" id="GAE34179.1"/>
    </source>
</evidence>
<reference evidence="2 3" key="1">
    <citation type="journal article" date="2014" name="Genome Announc.">
        <title>Draft Genome Sequences of Three Alkaliphilic Bacillus Strains, Bacillus wakoensis JCM 9140T, Bacillus akibai JCM 9157T, and Bacillus hemicellulosilyticus JCM 9152T.</title>
        <authorList>
            <person name="Yuki M."/>
            <person name="Oshima K."/>
            <person name="Suda W."/>
            <person name="Oshida Y."/>
            <person name="Kitamura K."/>
            <person name="Iida T."/>
            <person name="Hattori M."/>
            <person name="Ohkuma M."/>
        </authorList>
    </citation>
    <scope>NUCLEOTIDE SEQUENCE [LARGE SCALE GENOMIC DNA]</scope>
    <source>
        <strain evidence="2 3">JCM 9157</strain>
    </source>
</reference>
<comment type="caution">
    <text evidence="2">The sequence shown here is derived from an EMBL/GenBank/DDBJ whole genome shotgun (WGS) entry which is preliminary data.</text>
</comment>
<accession>W4QS57</accession>
<keyword evidence="3" id="KW-1185">Reference proteome</keyword>
<feature type="region of interest" description="Disordered" evidence="1">
    <location>
        <begin position="1"/>
        <end position="24"/>
    </location>
</feature>
<organism evidence="2 3">
    <name type="scientific">Halalkalibacter akibai (strain ATCC 43226 / DSM 21942 / CIP 109018 / JCM 9157 / 1139)</name>
    <name type="common">Bacillus akibai</name>
    <dbReference type="NCBI Taxonomy" id="1236973"/>
    <lineage>
        <taxon>Bacteria</taxon>
        <taxon>Bacillati</taxon>
        <taxon>Bacillota</taxon>
        <taxon>Bacilli</taxon>
        <taxon>Bacillales</taxon>
        <taxon>Bacillaceae</taxon>
        <taxon>Halalkalibacter</taxon>
    </lineage>
</organism>
<dbReference type="Proteomes" id="UP000018896">
    <property type="component" value="Unassembled WGS sequence"/>
</dbReference>
<protein>
    <submittedName>
        <fullName evidence="2">Uncharacterized protein</fullName>
    </submittedName>
</protein>
<dbReference type="EMBL" id="BAUV01000006">
    <property type="protein sequence ID" value="GAE34179.1"/>
    <property type="molecule type" value="Genomic_DNA"/>
</dbReference>
<proteinExistence type="predicted"/>